<dbReference type="PROSITE" id="PS50181">
    <property type="entry name" value="FBOX"/>
    <property type="match status" value="1"/>
</dbReference>
<dbReference type="CDD" id="cd22152">
    <property type="entry name" value="F-box_AtAFR-like"/>
    <property type="match status" value="1"/>
</dbReference>
<evidence type="ECO:0000313" key="2">
    <source>
        <dbReference type="EMBL" id="CAA7027507.1"/>
    </source>
</evidence>
<evidence type="ECO:0000313" key="3">
    <source>
        <dbReference type="Proteomes" id="UP000467841"/>
    </source>
</evidence>
<proteinExistence type="predicted"/>
<dbReference type="Proteomes" id="UP000467841">
    <property type="component" value="Unassembled WGS sequence"/>
</dbReference>
<dbReference type="InterPro" id="IPR036047">
    <property type="entry name" value="F-box-like_dom_sf"/>
</dbReference>
<feature type="domain" description="F-box" evidence="1">
    <location>
        <begin position="21"/>
        <end position="67"/>
    </location>
</feature>
<dbReference type="AlphaFoldDB" id="A0A6D2IKC7"/>
<comment type="caution">
    <text evidence="2">The sequence shown here is derived from an EMBL/GenBank/DDBJ whole genome shotgun (WGS) entry which is preliminary data.</text>
</comment>
<keyword evidence="3" id="KW-1185">Reference proteome</keyword>
<name>A0A6D2IKC7_9BRAS</name>
<dbReference type="Pfam" id="PF00646">
    <property type="entry name" value="F-box"/>
    <property type="match status" value="1"/>
</dbReference>
<dbReference type="OrthoDB" id="10518051at2759"/>
<dbReference type="SMART" id="SM00256">
    <property type="entry name" value="FBOX"/>
    <property type="match status" value="1"/>
</dbReference>
<sequence length="155" mass="17503">MILEEEVTGKQKETTTDLLQPLSFLSLPQEIIENILARISKWDYPLLSLVSKRFLSLLSSPELYAMRSHIGTSEPCLYFCLNLPDHPSPKWYTLWMEPLDETLEDDFTLVPVTPSSSQPLSVPCDDSAVAVACWFGNIRTRCSLQHASVFSCSHP</sequence>
<dbReference type="InterPro" id="IPR001810">
    <property type="entry name" value="F-box_dom"/>
</dbReference>
<dbReference type="SUPFAM" id="SSF81383">
    <property type="entry name" value="F-box domain"/>
    <property type="match status" value="1"/>
</dbReference>
<dbReference type="PANTHER" id="PTHR24414:SF138">
    <property type="entry name" value="F-BOX DOMAIN-CONTAINING PROTEIN"/>
    <property type="match status" value="1"/>
</dbReference>
<protein>
    <recommendedName>
        <fullName evidence="1">F-box domain-containing protein</fullName>
    </recommendedName>
</protein>
<dbReference type="InterPro" id="IPR050354">
    <property type="entry name" value="F-box/kelch-repeat_ARATH"/>
</dbReference>
<evidence type="ECO:0000259" key="1">
    <source>
        <dbReference type="PROSITE" id="PS50181"/>
    </source>
</evidence>
<organism evidence="2 3">
    <name type="scientific">Microthlaspi erraticum</name>
    <dbReference type="NCBI Taxonomy" id="1685480"/>
    <lineage>
        <taxon>Eukaryota</taxon>
        <taxon>Viridiplantae</taxon>
        <taxon>Streptophyta</taxon>
        <taxon>Embryophyta</taxon>
        <taxon>Tracheophyta</taxon>
        <taxon>Spermatophyta</taxon>
        <taxon>Magnoliopsida</taxon>
        <taxon>eudicotyledons</taxon>
        <taxon>Gunneridae</taxon>
        <taxon>Pentapetalae</taxon>
        <taxon>rosids</taxon>
        <taxon>malvids</taxon>
        <taxon>Brassicales</taxon>
        <taxon>Brassicaceae</taxon>
        <taxon>Coluteocarpeae</taxon>
        <taxon>Microthlaspi</taxon>
    </lineage>
</organism>
<gene>
    <name evidence="2" type="ORF">MERR_LOCUS14742</name>
</gene>
<dbReference type="PANTHER" id="PTHR24414">
    <property type="entry name" value="F-BOX/KELCH-REPEAT PROTEIN SKIP4"/>
    <property type="match status" value="1"/>
</dbReference>
<reference evidence="2" key="1">
    <citation type="submission" date="2020-01" db="EMBL/GenBank/DDBJ databases">
        <authorList>
            <person name="Mishra B."/>
        </authorList>
    </citation>
    <scope>NUCLEOTIDE SEQUENCE [LARGE SCALE GENOMIC DNA]</scope>
</reference>
<accession>A0A6D2IKC7</accession>
<dbReference type="EMBL" id="CACVBM020001057">
    <property type="protein sequence ID" value="CAA7027507.1"/>
    <property type="molecule type" value="Genomic_DNA"/>
</dbReference>